<dbReference type="OrthoDB" id="2885676at2"/>
<gene>
    <name evidence="1" type="ORF">SAMN05192534_101569</name>
</gene>
<organism evidence="1 2">
    <name type="scientific">Alteribacillus persepolensis</name>
    <dbReference type="NCBI Taxonomy" id="568899"/>
    <lineage>
        <taxon>Bacteria</taxon>
        <taxon>Bacillati</taxon>
        <taxon>Bacillota</taxon>
        <taxon>Bacilli</taxon>
        <taxon>Bacillales</taxon>
        <taxon>Bacillaceae</taxon>
        <taxon>Alteribacillus</taxon>
    </lineage>
</organism>
<dbReference type="RefSeq" id="WP_091270964.1">
    <property type="nucleotide sequence ID" value="NZ_FNDK01000001.1"/>
</dbReference>
<protein>
    <submittedName>
        <fullName evidence="1">Uncharacterized protein</fullName>
    </submittedName>
</protein>
<accession>A0A1G7ZJP5</accession>
<proteinExistence type="predicted"/>
<name>A0A1G7ZJP5_9BACI</name>
<evidence type="ECO:0000313" key="2">
    <source>
        <dbReference type="Proteomes" id="UP000199163"/>
    </source>
</evidence>
<sequence>MLLNKLKCRSLVTDDDVRYNFRLGIPVEVYCVKAKSTLVFGRIEHYNKQYICVAGHWFHRDRFIFFGQRHLEKISS</sequence>
<evidence type="ECO:0000313" key="1">
    <source>
        <dbReference type="EMBL" id="SDH08776.1"/>
    </source>
</evidence>
<dbReference type="EMBL" id="FNDK01000001">
    <property type="protein sequence ID" value="SDH08776.1"/>
    <property type="molecule type" value="Genomic_DNA"/>
</dbReference>
<dbReference type="STRING" id="568899.SAMN05192534_101569"/>
<keyword evidence="2" id="KW-1185">Reference proteome</keyword>
<reference evidence="1 2" key="1">
    <citation type="submission" date="2016-10" db="EMBL/GenBank/DDBJ databases">
        <authorList>
            <person name="de Groot N.N."/>
        </authorList>
    </citation>
    <scope>NUCLEOTIDE SEQUENCE [LARGE SCALE GENOMIC DNA]</scope>
    <source>
        <strain evidence="1 2">DSM 21632</strain>
    </source>
</reference>
<dbReference type="AlphaFoldDB" id="A0A1G7ZJP5"/>
<dbReference type="Proteomes" id="UP000199163">
    <property type="component" value="Unassembled WGS sequence"/>
</dbReference>